<sequence length="377" mass="43538">MLLCAGLWPTEDTESSYLYRCIPILTVFSGALMFYGTSKFCQENLYNLKVFTKGLSLLGSFSLVAFKALMFFLYRQQLHELNNILESMFEEVLEKVHYQPVVLSMLNLFRRPAYMVYYLTMGTIILYMCSPLILILYQAIKNIDPKRYGLPFPGSFPWIDGTPGIRYQVQYLFEIQLGWFMVFVTGSVDSVYGFYIFQMIGILRAMSLDCEKIEKSSKELDSVLQNCVKKQILLIRCRDIIQNVYGPVVLGLIVSSAIILCALIFQMFETEINVGKTVLFLLYGMMKMTQAFMYSWYGSLVTAESEAFQRSIYCSEWYQQGNVVLMKDVLLVLSQKPIILTACHFCHISLDLFVKILNTSLSYYFLLQTFDEDNNKS</sequence>
<dbReference type="GO" id="GO:0007165">
    <property type="term" value="P:signal transduction"/>
    <property type="evidence" value="ECO:0007669"/>
    <property type="project" value="UniProtKB-KW"/>
</dbReference>
<evidence type="ECO:0000256" key="2">
    <source>
        <dbReference type="ARBA" id="ARBA00022606"/>
    </source>
</evidence>
<name>A0AAD9RZN9_9HYME</name>
<feature type="transmembrane region" description="Helical" evidence="9">
    <location>
        <begin position="277"/>
        <end position="297"/>
    </location>
</feature>
<comment type="subcellular location">
    <subcellularLocation>
        <location evidence="9">Cell membrane</location>
        <topology evidence="9">Multi-pass membrane protein</topology>
    </subcellularLocation>
    <subcellularLocation>
        <location evidence="1">Membrane</location>
        <topology evidence="1">Multi-pass membrane protein</topology>
    </subcellularLocation>
</comment>
<dbReference type="Proteomes" id="UP001258017">
    <property type="component" value="Unassembled WGS sequence"/>
</dbReference>
<evidence type="ECO:0000256" key="3">
    <source>
        <dbReference type="ARBA" id="ARBA00022692"/>
    </source>
</evidence>
<comment type="caution">
    <text evidence="9">Lacks conserved residue(s) required for the propagation of feature annotation.</text>
</comment>
<protein>
    <recommendedName>
        <fullName evidence="9">Odorant receptor</fullName>
    </recommendedName>
</protein>
<evidence type="ECO:0000256" key="5">
    <source>
        <dbReference type="ARBA" id="ARBA00022989"/>
    </source>
</evidence>
<dbReference type="InterPro" id="IPR004117">
    <property type="entry name" value="7tm6_olfct_rcpt"/>
</dbReference>
<dbReference type="AlphaFoldDB" id="A0AAD9RZN9"/>
<keyword evidence="8 9" id="KW-0807">Transducer</keyword>
<feature type="transmembrane region" description="Helical" evidence="9">
    <location>
        <begin position="177"/>
        <end position="197"/>
    </location>
</feature>
<keyword evidence="7 9" id="KW-0675">Receptor</keyword>
<keyword evidence="2 9" id="KW-0716">Sensory transduction</keyword>
<keyword evidence="5 9" id="KW-1133">Transmembrane helix</keyword>
<evidence type="ECO:0000256" key="8">
    <source>
        <dbReference type="ARBA" id="ARBA00023224"/>
    </source>
</evidence>
<feature type="transmembrane region" description="Helical" evidence="9">
    <location>
        <begin position="244"/>
        <end position="265"/>
    </location>
</feature>
<keyword evidence="6 9" id="KW-0472">Membrane</keyword>
<keyword evidence="4 9" id="KW-0552">Olfaction</keyword>
<dbReference type="Pfam" id="PF02949">
    <property type="entry name" value="7tm_6"/>
    <property type="match status" value="1"/>
</dbReference>
<reference evidence="10" key="1">
    <citation type="submission" date="2021-08" db="EMBL/GenBank/DDBJ databases">
        <authorList>
            <person name="Misof B."/>
            <person name="Oliver O."/>
            <person name="Podsiadlowski L."/>
            <person name="Donath A."/>
            <person name="Peters R."/>
            <person name="Mayer C."/>
            <person name="Rust J."/>
            <person name="Gunkel S."/>
            <person name="Lesny P."/>
            <person name="Martin S."/>
            <person name="Oeyen J.P."/>
            <person name="Petersen M."/>
            <person name="Panagiotis P."/>
            <person name="Wilbrandt J."/>
            <person name="Tanja T."/>
        </authorList>
    </citation>
    <scope>NUCLEOTIDE SEQUENCE</scope>
    <source>
        <strain evidence="10">GBR_01_08_01A</strain>
        <tissue evidence="10">Thorax + abdomen</tissue>
    </source>
</reference>
<keyword evidence="3 9" id="KW-0812">Transmembrane</keyword>
<feature type="transmembrane region" description="Helical" evidence="9">
    <location>
        <begin position="17"/>
        <end position="35"/>
    </location>
</feature>
<dbReference type="GO" id="GO:0005549">
    <property type="term" value="F:odorant binding"/>
    <property type="evidence" value="ECO:0007669"/>
    <property type="project" value="InterPro"/>
</dbReference>
<evidence type="ECO:0000256" key="6">
    <source>
        <dbReference type="ARBA" id="ARBA00023136"/>
    </source>
</evidence>
<comment type="similarity">
    <text evidence="9">Belongs to the insect chemoreceptor superfamily. Heteromeric odorant receptor channel (TC 1.A.69) family.</text>
</comment>
<dbReference type="PANTHER" id="PTHR21137">
    <property type="entry name" value="ODORANT RECEPTOR"/>
    <property type="match status" value="1"/>
</dbReference>
<dbReference type="GO" id="GO:0004984">
    <property type="term" value="F:olfactory receptor activity"/>
    <property type="evidence" value="ECO:0007669"/>
    <property type="project" value="InterPro"/>
</dbReference>
<evidence type="ECO:0000256" key="7">
    <source>
        <dbReference type="ARBA" id="ARBA00023170"/>
    </source>
</evidence>
<dbReference type="GO" id="GO:0005886">
    <property type="term" value="C:plasma membrane"/>
    <property type="evidence" value="ECO:0007669"/>
    <property type="project" value="UniProtKB-SubCell"/>
</dbReference>
<organism evidence="10 11">
    <name type="scientific">Odynerus spinipes</name>
    <dbReference type="NCBI Taxonomy" id="1348599"/>
    <lineage>
        <taxon>Eukaryota</taxon>
        <taxon>Metazoa</taxon>
        <taxon>Ecdysozoa</taxon>
        <taxon>Arthropoda</taxon>
        <taxon>Hexapoda</taxon>
        <taxon>Insecta</taxon>
        <taxon>Pterygota</taxon>
        <taxon>Neoptera</taxon>
        <taxon>Endopterygota</taxon>
        <taxon>Hymenoptera</taxon>
        <taxon>Apocrita</taxon>
        <taxon>Aculeata</taxon>
        <taxon>Vespoidea</taxon>
        <taxon>Vespidae</taxon>
        <taxon>Eumeninae</taxon>
        <taxon>Odynerus</taxon>
    </lineage>
</organism>
<evidence type="ECO:0000256" key="1">
    <source>
        <dbReference type="ARBA" id="ARBA00004141"/>
    </source>
</evidence>
<accession>A0AAD9RZN9</accession>
<feature type="transmembrane region" description="Helical" evidence="9">
    <location>
        <begin position="55"/>
        <end position="74"/>
    </location>
</feature>
<dbReference type="EMBL" id="JAIFRP010000002">
    <property type="protein sequence ID" value="KAK2588892.1"/>
    <property type="molecule type" value="Genomic_DNA"/>
</dbReference>
<gene>
    <name evidence="10" type="ORF">KPH14_001753</name>
</gene>
<proteinExistence type="inferred from homology"/>
<evidence type="ECO:0000256" key="9">
    <source>
        <dbReference type="RuleBase" id="RU351113"/>
    </source>
</evidence>
<keyword evidence="11" id="KW-1185">Reference proteome</keyword>
<dbReference type="PANTHER" id="PTHR21137:SF42">
    <property type="entry name" value="ODORANT RECEPTOR 83A"/>
    <property type="match status" value="1"/>
</dbReference>
<reference evidence="10" key="2">
    <citation type="journal article" date="2023" name="Commun. Biol.">
        <title>Intrasexual cuticular hydrocarbon dimorphism in a wasp sheds light on hydrocarbon biosynthesis genes in Hymenoptera.</title>
        <authorList>
            <person name="Moris V.C."/>
            <person name="Podsiadlowski L."/>
            <person name="Martin S."/>
            <person name="Oeyen J.P."/>
            <person name="Donath A."/>
            <person name="Petersen M."/>
            <person name="Wilbrandt J."/>
            <person name="Misof B."/>
            <person name="Liedtke D."/>
            <person name="Thamm M."/>
            <person name="Scheiner R."/>
            <person name="Schmitt T."/>
            <person name="Niehuis O."/>
        </authorList>
    </citation>
    <scope>NUCLEOTIDE SEQUENCE</scope>
    <source>
        <strain evidence="10">GBR_01_08_01A</strain>
    </source>
</reference>
<evidence type="ECO:0000313" key="11">
    <source>
        <dbReference type="Proteomes" id="UP001258017"/>
    </source>
</evidence>
<evidence type="ECO:0000313" key="10">
    <source>
        <dbReference type="EMBL" id="KAK2588892.1"/>
    </source>
</evidence>
<evidence type="ECO:0000256" key="4">
    <source>
        <dbReference type="ARBA" id="ARBA00022725"/>
    </source>
</evidence>
<feature type="transmembrane region" description="Helical" evidence="9">
    <location>
        <begin position="115"/>
        <end position="137"/>
    </location>
</feature>
<comment type="caution">
    <text evidence="10">The sequence shown here is derived from an EMBL/GenBank/DDBJ whole genome shotgun (WGS) entry which is preliminary data.</text>
</comment>